<dbReference type="PROSITE" id="PS51782">
    <property type="entry name" value="LYSM"/>
    <property type="match status" value="1"/>
</dbReference>
<keyword evidence="3" id="KW-1185">Reference proteome</keyword>
<dbReference type="InterPro" id="IPR045361">
    <property type="entry name" value="CIS_tube_prot_N"/>
</dbReference>
<dbReference type="Proteomes" id="UP001602245">
    <property type="component" value="Unassembled WGS sequence"/>
</dbReference>
<evidence type="ECO:0000313" key="2">
    <source>
        <dbReference type="EMBL" id="MFF5289006.1"/>
    </source>
</evidence>
<gene>
    <name evidence="2" type="ORF">ACFY35_06190</name>
</gene>
<sequence length="232" mass="25172">MNPQKAMFYRLNPDGTPGAGLAVQFNPTEYTLAKTNQIAEVPIPGLDSPILQFVRGQAETFAVELFFDSTEAGTAVNATPVTDSTDKFYDLIKIESGSHAPPVLLFSWGGTHFPGRRAGGTGSNSRNGFKCVVESVRQRYTLFDPAGVPLRAVVTLALREYKTLAEQVDQLNLQSADHTKAHVLAEGETLSRVAYLAYDDPARWRVIAEANDIDDPLDVAPGTVLALPRTLP</sequence>
<comment type="caution">
    <text evidence="2">The sequence shown here is derived from an EMBL/GenBank/DDBJ whole genome shotgun (WGS) entry which is preliminary data.</text>
</comment>
<dbReference type="InterPro" id="IPR036779">
    <property type="entry name" value="LysM_dom_sf"/>
</dbReference>
<evidence type="ECO:0000259" key="1">
    <source>
        <dbReference type="PROSITE" id="PS51782"/>
    </source>
</evidence>
<organism evidence="2 3">
    <name type="scientific">Paractinoplanes globisporus</name>
    <dbReference type="NCBI Taxonomy" id="113565"/>
    <lineage>
        <taxon>Bacteria</taxon>
        <taxon>Bacillati</taxon>
        <taxon>Actinomycetota</taxon>
        <taxon>Actinomycetes</taxon>
        <taxon>Micromonosporales</taxon>
        <taxon>Micromonosporaceae</taxon>
        <taxon>Paractinoplanes</taxon>
    </lineage>
</organism>
<dbReference type="Gene3D" id="3.10.350.10">
    <property type="entry name" value="LysM domain"/>
    <property type="match status" value="1"/>
</dbReference>
<dbReference type="Pfam" id="PF19266">
    <property type="entry name" value="CIS_tube"/>
    <property type="match status" value="1"/>
</dbReference>
<proteinExistence type="predicted"/>
<name>A0ABW6W9Z3_9ACTN</name>
<dbReference type="RefSeq" id="WP_020509353.1">
    <property type="nucleotide sequence ID" value="NZ_JBIAZU010000001.1"/>
</dbReference>
<dbReference type="EMBL" id="JBIAZU010000001">
    <property type="protein sequence ID" value="MFF5289006.1"/>
    <property type="molecule type" value="Genomic_DNA"/>
</dbReference>
<evidence type="ECO:0000313" key="3">
    <source>
        <dbReference type="Proteomes" id="UP001602245"/>
    </source>
</evidence>
<reference evidence="2 3" key="1">
    <citation type="submission" date="2024-10" db="EMBL/GenBank/DDBJ databases">
        <title>The Natural Products Discovery Center: Release of the First 8490 Sequenced Strains for Exploring Actinobacteria Biosynthetic Diversity.</title>
        <authorList>
            <person name="Kalkreuter E."/>
            <person name="Kautsar S.A."/>
            <person name="Yang D."/>
            <person name="Bader C.D."/>
            <person name="Teijaro C.N."/>
            <person name="Fluegel L."/>
            <person name="Davis C.M."/>
            <person name="Simpson J.R."/>
            <person name="Lauterbach L."/>
            <person name="Steele A.D."/>
            <person name="Gui C."/>
            <person name="Meng S."/>
            <person name="Li G."/>
            <person name="Viehrig K."/>
            <person name="Ye F."/>
            <person name="Su P."/>
            <person name="Kiefer A.F."/>
            <person name="Nichols A."/>
            <person name="Cepeda A.J."/>
            <person name="Yan W."/>
            <person name="Fan B."/>
            <person name="Jiang Y."/>
            <person name="Adhikari A."/>
            <person name="Zheng C.-J."/>
            <person name="Schuster L."/>
            <person name="Cowan T.M."/>
            <person name="Smanski M.J."/>
            <person name="Chevrette M.G."/>
            <person name="De Carvalho L.P.S."/>
            <person name="Shen B."/>
        </authorList>
    </citation>
    <scope>NUCLEOTIDE SEQUENCE [LARGE SCALE GENOMIC DNA]</scope>
    <source>
        <strain evidence="2 3">NPDC000087</strain>
    </source>
</reference>
<accession>A0ABW6W9Z3</accession>
<protein>
    <submittedName>
        <fullName evidence="2">Peptidoglycan-binding protein</fullName>
    </submittedName>
</protein>
<feature type="domain" description="LysM" evidence="1">
    <location>
        <begin position="180"/>
        <end position="227"/>
    </location>
</feature>
<dbReference type="InterPro" id="IPR018392">
    <property type="entry name" value="LysM"/>
</dbReference>